<dbReference type="OrthoDB" id="2681421at2759"/>
<dbReference type="EMBL" id="KN831948">
    <property type="protein sequence ID" value="KIO12076.1"/>
    <property type="molecule type" value="Genomic_DNA"/>
</dbReference>
<gene>
    <name evidence="1" type="ORF">M404DRAFT_19908</name>
</gene>
<reference evidence="2" key="2">
    <citation type="submission" date="2015-01" db="EMBL/GenBank/DDBJ databases">
        <title>Evolutionary Origins and Diversification of the Mycorrhizal Mutualists.</title>
        <authorList>
            <consortium name="DOE Joint Genome Institute"/>
            <consortium name="Mycorrhizal Genomics Consortium"/>
            <person name="Kohler A."/>
            <person name="Kuo A."/>
            <person name="Nagy L.G."/>
            <person name="Floudas D."/>
            <person name="Copeland A."/>
            <person name="Barry K.W."/>
            <person name="Cichocki N."/>
            <person name="Veneault-Fourrey C."/>
            <person name="LaButti K."/>
            <person name="Lindquist E.A."/>
            <person name="Lipzen A."/>
            <person name="Lundell T."/>
            <person name="Morin E."/>
            <person name="Murat C."/>
            <person name="Riley R."/>
            <person name="Ohm R."/>
            <person name="Sun H."/>
            <person name="Tunlid A."/>
            <person name="Henrissat B."/>
            <person name="Grigoriev I.V."/>
            <person name="Hibbett D.S."/>
            <person name="Martin F."/>
        </authorList>
    </citation>
    <scope>NUCLEOTIDE SEQUENCE [LARGE SCALE GENOMIC DNA]</scope>
    <source>
        <strain evidence="2">Marx 270</strain>
    </source>
</reference>
<dbReference type="AlphaFoldDB" id="A0A0C3PSF8"/>
<reference evidence="1 2" key="1">
    <citation type="submission" date="2014-04" db="EMBL/GenBank/DDBJ databases">
        <authorList>
            <consortium name="DOE Joint Genome Institute"/>
            <person name="Kuo A."/>
            <person name="Kohler A."/>
            <person name="Costa M.D."/>
            <person name="Nagy L.G."/>
            <person name="Floudas D."/>
            <person name="Copeland A."/>
            <person name="Barry K.W."/>
            <person name="Cichocki N."/>
            <person name="Veneault-Fourrey C."/>
            <person name="LaButti K."/>
            <person name="Lindquist E.A."/>
            <person name="Lipzen A."/>
            <person name="Lundell T."/>
            <person name="Morin E."/>
            <person name="Murat C."/>
            <person name="Sun H."/>
            <person name="Tunlid A."/>
            <person name="Henrissat B."/>
            <person name="Grigoriev I.V."/>
            <person name="Hibbett D.S."/>
            <person name="Martin F."/>
            <person name="Nordberg H.P."/>
            <person name="Cantor M.N."/>
            <person name="Hua S.X."/>
        </authorList>
    </citation>
    <scope>NUCLEOTIDE SEQUENCE [LARGE SCALE GENOMIC DNA]</scope>
    <source>
        <strain evidence="1 2">Marx 270</strain>
    </source>
</reference>
<proteinExistence type="predicted"/>
<evidence type="ECO:0000313" key="2">
    <source>
        <dbReference type="Proteomes" id="UP000054217"/>
    </source>
</evidence>
<name>A0A0C3PSF8_PISTI</name>
<protein>
    <submittedName>
        <fullName evidence="1">Uncharacterized protein</fullName>
    </submittedName>
</protein>
<dbReference type="Proteomes" id="UP000054217">
    <property type="component" value="Unassembled WGS sequence"/>
</dbReference>
<evidence type="ECO:0000313" key="1">
    <source>
        <dbReference type="EMBL" id="KIO12076.1"/>
    </source>
</evidence>
<accession>A0A0C3PSF8</accession>
<keyword evidence="2" id="KW-1185">Reference proteome</keyword>
<sequence length="188" mass="20479">MHGMACKGIRCYAPYNLRSHGPNQTFLDLSSLPSTPRAPVHLCNAIGACAGVPAPHIHAAEGNPFANTNQFIYPDIRRAIHNGILLEEVGFGVKLRFIQDCLELAKVVDEEQKKIRRALDAGEVILQERLAKFGQDAVSYVKGCMEIAGKAMADEMHKCEFSAVTKDLLLTHFGSMLSTHGTASTSKT</sequence>
<dbReference type="HOGENOM" id="CLU_1533186_0_0_1"/>
<dbReference type="InParanoid" id="A0A0C3PSF8"/>
<organism evidence="1 2">
    <name type="scientific">Pisolithus tinctorius Marx 270</name>
    <dbReference type="NCBI Taxonomy" id="870435"/>
    <lineage>
        <taxon>Eukaryota</taxon>
        <taxon>Fungi</taxon>
        <taxon>Dikarya</taxon>
        <taxon>Basidiomycota</taxon>
        <taxon>Agaricomycotina</taxon>
        <taxon>Agaricomycetes</taxon>
        <taxon>Agaricomycetidae</taxon>
        <taxon>Boletales</taxon>
        <taxon>Sclerodermatineae</taxon>
        <taxon>Pisolithaceae</taxon>
        <taxon>Pisolithus</taxon>
    </lineage>
</organism>